<dbReference type="InterPro" id="IPR024529">
    <property type="entry name" value="ECF_trnsprt_substrate-spec"/>
</dbReference>
<feature type="transmembrane region" description="Helical" evidence="1">
    <location>
        <begin position="170"/>
        <end position="197"/>
    </location>
</feature>
<evidence type="ECO:0000313" key="2">
    <source>
        <dbReference type="EMBL" id="RNM31480.1"/>
    </source>
</evidence>
<feature type="transmembrane region" description="Helical" evidence="1">
    <location>
        <begin position="86"/>
        <end position="114"/>
    </location>
</feature>
<organism evidence="2 3">
    <name type="scientific">Absicoccus porci</name>
    <dbReference type="NCBI Taxonomy" id="2486576"/>
    <lineage>
        <taxon>Bacteria</taxon>
        <taxon>Bacillati</taxon>
        <taxon>Bacillota</taxon>
        <taxon>Erysipelotrichia</taxon>
        <taxon>Erysipelotrichales</taxon>
        <taxon>Erysipelotrichaceae</taxon>
        <taxon>Absicoccus</taxon>
    </lineage>
</organism>
<feature type="transmembrane region" description="Helical" evidence="1">
    <location>
        <begin position="12"/>
        <end position="31"/>
    </location>
</feature>
<proteinExistence type="predicted"/>
<dbReference type="GO" id="GO:0022857">
    <property type="term" value="F:transmembrane transporter activity"/>
    <property type="evidence" value="ECO:0007669"/>
    <property type="project" value="InterPro"/>
</dbReference>
<accession>A0A3N0I4P3</accession>
<dbReference type="RefSeq" id="WP_128519642.1">
    <property type="nucleotide sequence ID" value="NZ_CAUWBR010000020.1"/>
</dbReference>
<dbReference type="AlphaFoldDB" id="A0A3N0I4P3"/>
<dbReference type="Gene3D" id="1.10.1760.20">
    <property type="match status" value="1"/>
</dbReference>
<dbReference type="EMBL" id="RJQC01000001">
    <property type="protein sequence ID" value="RNM31480.1"/>
    <property type="molecule type" value="Genomic_DNA"/>
</dbReference>
<evidence type="ECO:0000313" key="3">
    <source>
        <dbReference type="Proteomes" id="UP000276568"/>
    </source>
</evidence>
<feature type="transmembrane region" description="Helical" evidence="1">
    <location>
        <begin position="60"/>
        <end position="80"/>
    </location>
</feature>
<comment type="caution">
    <text evidence="2">The sequence shown here is derived from an EMBL/GenBank/DDBJ whole genome shotgun (WGS) entry which is preliminary data.</text>
</comment>
<protein>
    <submittedName>
        <fullName evidence="2">ECF transporter S component</fullName>
    </submittedName>
</protein>
<keyword evidence="1" id="KW-0472">Membrane</keyword>
<dbReference type="OrthoDB" id="9813540at2"/>
<gene>
    <name evidence="2" type="ORF">EDX97_02680</name>
</gene>
<reference evidence="2 3" key="1">
    <citation type="submission" date="2018-11" db="EMBL/GenBank/DDBJ databases">
        <title>Clostridium sp. nov., a member of the family Erysipelotrichaceae isolated from pig faeces.</title>
        <authorList>
            <person name="Chang Y.-H."/>
        </authorList>
    </citation>
    <scope>NUCLEOTIDE SEQUENCE [LARGE SCALE GENOMIC DNA]</scope>
    <source>
        <strain evidence="2 3">YH-panp20</strain>
    </source>
</reference>
<evidence type="ECO:0000256" key="1">
    <source>
        <dbReference type="SAM" id="Phobius"/>
    </source>
</evidence>
<dbReference type="Proteomes" id="UP000276568">
    <property type="component" value="Unassembled WGS sequence"/>
</dbReference>
<keyword evidence="3" id="KW-1185">Reference proteome</keyword>
<keyword evidence="1" id="KW-1133">Transmembrane helix</keyword>
<keyword evidence="1" id="KW-0812">Transmembrane</keyword>
<feature type="transmembrane region" description="Helical" evidence="1">
    <location>
        <begin position="126"/>
        <end position="150"/>
    </location>
</feature>
<dbReference type="Pfam" id="PF12822">
    <property type="entry name" value="ECF_trnsprt"/>
    <property type="match status" value="1"/>
</dbReference>
<name>A0A3N0I4P3_9FIRM</name>
<sequence>MNQSNSSVRRMAALALLIAIIVVMSYTPLGYLQIGPIQMSLLTIPVAIGAVVMGPTDGAILGGVFGLTSLFSAISGRSAMGTMMFSINPFACFVVCFVARVLMGWCTGLIFKALQKAMPKKEKLSCALGGLLAAVLNTVFFMGSLVLFFYQTEYIQNLVSALHVSNPFAFVVVVVGLQGVLEAILCCVVTCAVSVPLRKIWNK</sequence>